<dbReference type="SUPFAM" id="SSF75620">
    <property type="entry name" value="Release factor"/>
    <property type="match status" value="1"/>
</dbReference>
<dbReference type="InterPro" id="IPR050057">
    <property type="entry name" value="Prokaryotic/Mito_RF"/>
</dbReference>
<keyword evidence="4" id="KW-1185">Reference proteome</keyword>
<dbReference type="InterPro" id="IPR017509">
    <property type="entry name" value="PrfH"/>
</dbReference>
<accession>R9PHL0</accession>
<dbReference type="GO" id="GO:0003747">
    <property type="term" value="F:translation release factor activity"/>
    <property type="evidence" value="ECO:0007669"/>
    <property type="project" value="InterPro"/>
</dbReference>
<dbReference type="PROSITE" id="PS00745">
    <property type="entry name" value="RF_PROK_I"/>
    <property type="match status" value="1"/>
</dbReference>
<dbReference type="InterPro" id="IPR000352">
    <property type="entry name" value="Pep_chain_release_fac_I"/>
</dbReference>
<comment type="similarity">
    <text evidence="1">Belongs to the prokaryotic/mitochondrial release factor family.</text>
</comment>
<evidence type="ECO:0000313" key="4">
    <source>
        <dbReference type="Proteomes" id="UP000014461"/>
    </source>
</evidence>
<dbReference type="EMBL" id="BARX01000004">
    <property type="protein sequence ID" value="GAD00869.1"/>
    <property type="molecule type" value="Genomic_DNA"/>
</dbReference>
<reference evidence="3" key="1">
    <citation type="journal article" date="2013" name="Genome Announc.">
        <title>Draft Genome Sequence of Agarivorans albus Strain MKT 106T, an Agarolytic Marine Bacterium.</title>
        <authorList>
            <person name="Yasuike M."/>
            <person name="Nakamura Y."/>
            <person name="Kai W."/>
            <person name="Fujiwara A."/>
            <person name="Fukui Y."/>
            <person name="Satomi M."/>
            <person name="Sano M."/>
        </authorList>
    </citation>
    <scope>NUCLEOTIDE SEQUENCE [LARGE SCALE GENOMIC DNA]</scope>
</reference>
<comment type="caution">
    <text evidence="3">The sequence shown here is derived from an EMBL/GenBank/DDBJ whole genome shotgun (WGS) entry which is preliminary data.</text>
</comment>
<dbReference type="STRING" id="1331007.AALB_0949"/>
<dbReference type="Gene3D" id="3.30.160.20">
    <property type="match status" value="1"/>
</dbReference>
<dbReference type="PANTHER" id="PTHR43804">
    <property type="entry name" value="LD18447P"/>
    <property type="match status" value="1"/>
</dbReference>
<dbReference type="PANTHER" id="PTHR43804:SF9">
    <property type="entry name" value="PEPTIDE CHAIN RELEASE FACTOR HOMOLOG-RELATED"/>
    <property type="match status" value="1"/>
</dbReference>
<name>R9PHL0_AGAAL</name>
<dbReference type="Pfam" id="PF00472">
    <property type="entry name" value="RF-1"/>
    <property type="match status" value="1"/>
</dbReference>
<proteinExistence type="inferred from homology"/>
<sequence>MELIEANEAEVSGCLKSALLKLDATNSKDASQLATEWQGALLWVCQSQFRPQHKRRNWYFSGRCFEVDDLKYDAELRFQTCRASGAGGQHVNTTDSAVRAIHVNSGLSVRVESERSQHANKRLARALLLQKLELTKLDKMGQQEKSRWLQHLQVERGNPVKTFKGERFKLVNS</sequence>
<protein>
    <submittedName>
        <fullName evidence="3">Peptide chain release factor homolog</fullName>
    </submittedName>
</protein>
<dbReference type="NCBIfam" id="TIGR03072">
    <property type="entry name" value="release_prfH"/>
    <property type="match status" value="1"/>
</dbReference>
<dbReference type="InterPro" id="IPR045853">
    <property type="entry name" value="Pep_chain_release_fac_I_sf"/>
</dbReference>
<gene>
    <name evidence="3" type="ORF">AALB_0949</name>
</gene>
<evidence type="ECO:0000313" key="3">
    <source>
        <dbReference type="EMBL" id="GAD00869.1"/>
    </source>
</evidence>
<organism evidence="3 4">
    <name type="scientific">Agarivorans albus MKT 106</name>
    <dbReference type="NCBI Taxonomy" id="1331007"/>
    <lineage>
        <taxon>Bacteria</taxon>
        <taxon>Pseudomonadati</taxon>
        <taxon>Pseudomonadota</taxon>
        <taxon>Gammaproteobacteria</taxon>
        <taxon>Alteromonadales</taxon>
        <taxon>Alteromonadaceae</taxon>
        <taxon>Agarivorans</taxon>
    </lineage>
</organism>
<evidence type="ECO:0000259" key="2">
    <source>
        <dbReference type="PROSITE" id="PS00745"/>
    </source>
</evidence>
<evidence type="ECO:0000256" key="1">
    <source>
        <dbReference type="ARBA" id="ARBA00010835"/>
    </source>
</evidence>
<dbReference type="Proteomes" id="UP000014461">
    <property type="component" value="Unassembled WGS sequence"/>
</dbReference>
<dbReference type="AlphaFoldDB" id="R9PHL0"/>
<feature type="domain" description="Prokaryotic-type class I peptide chain release factors" evidence="2">
    <location>
        <begin position="82"/>
        <end position="98"/>
    </location>
</feature>